<dbReference type="PANTHER" id="PTHR47129:SF1">
    <property type="entry name" value="NMRA-LIKE DOMAIN-CONTAINING PROTEIN"/>
    <property type="match status" value="1"/>
</dbReference>
<dbReference type="Gene3D" id="3.90.25.10">
    <property type="entry name" value="UDP-galactose 4-epimerase, domain 1"/>
    <property type="match status" value="1"/>
</dbReference>
<feature type="domain" description="NmrA-like" evidence="1">
    <location>
        <begin position="2"/>
        <end position="205"/>
    </location>
</feature>
<dbReference type="RefSeq" id="WP_345435100.1">
    <property type="nucleotide sequence ID" value="NZ_BAABHK010000010.1"/>
</dbReference>
<comment type="caution">
    <text evidence="2">The sequence shown here is derived from an EMBL/GenBank/DDBJ whole genome shotgun (WGS) entry which is preliminary data.</text>
</comment>
<organism evidence="2 3">
    <name type="scientific">Actinoallomurus vinaceus</name>
    <dbReference type="NCBI Taxonomy" id="1080074"/>
    <lineage>
        <taxon>Bacteria</taxon>
        <taxon>Bacillati</taxon>
        <taxon>Actinomycetota</taxon>
        <taxon>Actinomycetes</taxon>
        <taxon>Streptosporangiales</taxon>
        <taxon>Thermomonosporaceae</taxon>
        <taxon>Actinoallomurus</taxon>
    </lineage>
</organism>
<gene>
    <name evidence="2" type="ORF">GCM10023196_064170</name>
</gene>
<evidence type="ECO:0000259" key="1">
    <source>
        <dbReference type="Pfam" id="PF05368"/>
    </source>
</evidence>
<evidence type="ECO:0000313" key="3">
    <source>
        <dbReference type="Proteomes" id="UP001501442"/>
    </source>
</evidence>
<dbReference type="SUPFAM" id="SSF51735">
    <property type="entry name" value="NAD(P)-binding Rossmann-fold domains"/>
    <property type="match status" value="1"/>
</dbReference>
<dbReference type="Pfam" id="PF05368">
    <property type="entry name" value="NmrA"/>
    <property type="match status" value="1"/>
</dbReference>
<reference evidence="3" key="1">
    <citation type="journal article" date="2019" name="Int. J. Syst. Evol. Microbiol.">
        <title>The Global Catalogue of Microorganisms (GCM) 10K type strain sequencing project: providing services to taxonomists for standard genome sequencing and annotation.</title>
        <authorList>
            <consortium name="The Broad Institute Genomics Platform"/>
            <consortium name="The Broad Institute Genome Sequencing Center for Infectious Disease"/>
            <person name="Wu L."/>
            <person name="Ma J."/>
        </authorList>
    </citation>
    <scope>NUCLEOTIDE SEQUENCE [LARGE SCALE GENOMIC DNA]</scope>
    <source>
        <strain evidence="3">JCM 17939</strain>
    </source>
</reference>
<proteinExistence type="predicted"/>
<accession>A0ABP8UH68</accession>
<dbReference type="PANTHER" id="PTHR47129">
    <property type="entry name" value="QUINONE OXIDOREDUCTASE 2"/>
    <property type="match status" value="1"/>
</dbReference>
<dbReference type="InterPro" id="IPR052718">
    <property type="entry name" value="NmrA-type_oxidoreductase"/>
</dbReference>
<dbReference type="EMBL" id="BAABHK010000010">
    <property type="protein sequence ID" value="GAA4632103.1"/>
    <property type="molecule type" value="Genomic_DNA"/>
</dbReference>
<sequence>MILVTGTSGALGGLIHERLTALPDVDVVAGTRTASGDARRIDFDDPDSLADGFAGVTVLVFVSAGYAEDDVVLARHGAVVDAAAEAGVRHVIYTSLAGSGDRLSIAVPHRWTEDRLVGAPFDVTVLRNGLYAEVPVGLALMAAESAAATGVFSAPLGDGRVAVVAREDLADVAARVAAEAYADVRAGRRGRHAGRTYELEGVAEVGGADIAAALSTAFGRPIRYEPGALSDARVVLTTVGLEPYQVGHTISIFSNINAGFLDQRDGDLPALLPTAPRPPLDLIADAVRAGGFVSSSVPAASPR</sequence>
<evidence type="ECO:0000313" key="2">
    <source>
        <dbReference type="EMBL" id="GAA4632103.1"/>
    </source>
</evidence>
<name>A0ABP8UH68_9ACTN</name>
<dbReference type="InterPro" id="IPR008030">
    <property type="entry name" value="NmrA-like"/>
</dbReference>
<dbReference type="InterPro" id="IPR036291">
    <property type="entry name" value="NAD(P)-bd_dom_sf"/>
</dbReference>
<dbReference type="Gene3D" id="3.40.50.720">
    <property type="entry name" value="NAD(P)-binding Rossmann-like Domain"/>
    <property type="match status" value="1"/>
</dbReference>
<keyword evidence="3" id="KW-1185">Reference proteome</keyword>
<dbReference type="Proteomes" id="UP001501442">
    <property type="component" value="Unassembled WGS sequence"/>
</dbReference>
<protein>
    <submittedName>
        <fullName evidence="2">SDR family oxidoreductase</fullName>
    </submittedName>
</protein>